<dbReference type="PANTHER" id="PTHR42703:SF1">
    <property type="entry name" value="NA(+)_H(+) ANTIPORTER SUBUNIT D1"/>
    <property type="match status" value="1"/>
</dbReference>
<comment type="similarity">
    <text evidence="2">Belongs to the CPA3 antiporters (TC 2.A.63) subunit D family.</text>
</comment>
<dbReference type="InterPro" id="IPR001750">
    <property type="entry name" value="ND/Mrp_TM"/>
</dbReference>
<feature type="transmembrane region" description="Helical" evidence="9">
    <location>
        <begin position="308"/>
        <end position="328"/>
    </location>
</feature>
<keyword evidence="3" id="KW-1003">Cell membrane</keyword>
<feature type="transmembrane region" description="Helical" evidence="9">
    <location>
        <begin position="247"/>
        <end position="271"/>
    </location>
</feature>
<feature type="transmembrane region" description="Helical" evidence="9">
    <location>
        <begin position="334"/>
        <end position="355"/>
    </location>
</feature>
<reference evidence="11 12" key="1">
    <citation type="submission" date="2022-10" db="EMBL/GenBank/DDBJ databases">
        <title>Host association and intracellularity evolved multiple times independently in the Rickettsiales.</title>
        <authorList>
            <person name="Castelli M."/>
            <person name="Nardi T."/>
            <person name="Gammuto L."/>
            <person name="Bellinzona G."/>
            <person name="Sabaneyeva E."/>
            <person name="Potekhin A."/>
            <person name="Serra V."/>
            <person name="Petroni G."/>
            <person name="Sassera D."/>
        </authorList>
    </citation>
    <scope>NUCLEOTIDE SEQUENCE [LARGE SCALE GENOMIC DNA]</scope>
    <source>
        <strain evidence="11 12">Kr 154-4</strain>
    </source>
</reference>
<evidence type="ECO:0000256" key="7">
    <source>
        <dbReference type="ARBA" id="ARBA00047712"/>
    </source>
</evidence>
<accession>A0ABZ0UTI4</accession>
<dbReference type="RefSeq" id="WP_323738134.1">
    <property type="nucleotide sequence ID" value="NZ_CP112932.1"/>
</dbReference>
<evidence type="ECO:0000313" key="12">
    <source>
        <dbReference type="Proteomes" id="UP001326613"/>
    </source>
</evidence>
<dbReference type="Pfam" id="PF00361">
    <property type="entry name" value="Proton_antipo_M"/>
    <property type="match status" value="1"/>
</dbReference>
<evidence type="ECO:0000256" key="8">
    <source>
        <dbReference type="RuleBase" id="RU000320"/>
    </source>
</evidence>
<feature type="transmembrane region" description="Helical" evidence="9">
    <location>
        <begin position="139"/>
        <end position="157"/>
    </location>
</feature>
<evidence type="ECO:0000256" key="4">
    <source>
        <dbReference type="ARBA" id="ARBA00022692"/>
    </source>
</evidence>
<keyword evidence="4 8" id="KW-0812">Transmembrane</keyword>
<feature type="transmembrane region" description="Helical" evidence="9">
    <location>
        <begin position="444"/>
        <end position="462"/>
    </location>
</feature>
<dbReference type="InterPro" id="IPR050586">
    <property type="entry name" value="CPA3_Na-H_Antiporter_D"/>
</dbReference>
<evidence type="ECO:0000313" key="11">
    <source>
        <dbReference type="EMBL" id="WPY01355.1"/>
    </source>
</evidence>
<evidence type="ECO:0000256" key="3">
    <source>
        <dbReference type="ARBA" id="ARBA00022475"/>
    </source>
</evidence>
<feature type="transmembrane region" description="Helical" evidence="9">
    <location>
        <begin position="404"/>
        <end position="423"/>
    </location>
</feature>
<keyword evidence="6 9" id="KW-0472">Membrane</keyword>
<protein>
    <submittedName>
        <fullName evidence="11">Monovalent cation/H+ antiporter subunit D</fullName>
    </submittedName>
</protein>
<organism evidence="11 12">
    <name type="scientific">Candidatus Trichorickettsia mobilis</name>
    <dbReference type="NCBI Taxonomy" id="1346319"/>
    <lineage>
        <taxon>Bacteria</taxon>
        <taxon>Pseudomonadati</taxon>
        <taxon>Pseudomonadota</taxon>
        <taxon>Alphaproteobacteria</taxon>
        <taxon>Rickettsiales</taxon>
        <taxon>Rickettsiaceae</taxon>
        <taxon>Rickettsieae</taxon>
        <taxon>Candidatus Trichorickettsia</taxon>
    </lineage>
</organism>
<keyword evidence="12" id="KW-1185">Reference proteome</keyword>
<dbReference type="EMBL" id="CP112932">
    <property type="protein sequence ID" value="WPY01355.1"/>
    <property type="molecule type" value="Genomic_DNA"/>
</dbReference>
<comment type="subcellular location">
    <subcellularLocation>
        <location evidence="1">Cell membrane</location>
        <topology evidence="1">Multi-pass membrane protein</topology>
    </subcellularLocation>
    <subcellularLocation>
        <location evidence="8">Membrane</location>
        <topology evidence="8">Multi-pass membrane protein</topology>
    </subcellularLocation>
</comment>
<feature type="transmembrane region" description="Helical" evidence="9">
    <location>
        <begin position="211"/>
        <end position="235"/>
    </location>
</feature>
<feature type="transmembrane region" description="Helical" evidence="9">
    <location>
        <begin position="81"/>
        <end position="100"/>
    </location>
</feature>
<evidence type="ECO:0000256" key="9">
    <source>
        <dbReference type="SAM" id="Phobius"/>
    </source>
</evidence>
<name>A0ABZ0UTI4_9RICK</name>
<evidence type="ECO:0000259" key="10">
    <source>
        <dbReference type="Pfam" id="PF00361"/>
    </source>
</evidence>
<dbReference type="Proteomes" id="UP001326613">
    <property type="component" value="Chromosome"/>
</dbReference>
<feature type="transmembrane region" description="Helical" evidence="9">
    <location>
        <begin position="283"/>
        <end position="301"/>
    </location>
</feature>
<feature type="transmembrane region" description="Helical" evidence="9">
    <location>
        <begin position="115"/>
        <end position="133"/>
    </location>
</feature>
<feature type="domain" description="NADH:quinone oxidoreductase/Mrp antiporter transmembrane" evidence="10">
    <location>
        <begin position="134"/>
        <end position="416"/>
    </location>
</feature>
<comment type="catalytic activity">
    <reaction evidence="7">
        <text>a quinone + NADH + 5 H(+)(in) = a quinol + NAD(+) + 4 H(+)(out)</text>
        <dbReference type="Rhea" id="RHEA:57888"/>
        <dbReference type="ChEBI" id="CHEBI:15378"/>
        <dbReference type="ChEBI" id="CHEBI:24646"/>
        <dbReference type="ChEBI" id="CHEBI:57540"/>
        <dbReference type="ChEBI" id="CHEBI:57945"/>
        <dbReference type="ChEBI" id="CHEBI:132124"/>
    </reaction>
</comment>
<evidence type="ECO:0000256" key="5">
    <source>
        <dbReference type="ARBA" id="ARBA00022989"/>
    </source>
</evidence>
<evidence type="ECO:0000256" key="2">
    <source>
        <dbReference type="ARBA" id="ARBA00005346"/>
    </source>
</evidence>
<feature type="transmembrane region" description="Helical" evidence="9">
    <location>
        <begin position="169"/>
        <end position="191"/>
    </location>
</feature>
<proteinExistence type="inferred from homology"/>
<keyword evidence="5 9" id="KW-1133">Transmembrane helix</keyword>
<dbReference type="PANTHER" id="PTHR42703">
    <property type="entry name" value="NADH DEHYDROGENASE"/>
    <property type="match status" value="1"/>
</dbReference>
<evidence type="ECO:0000256" key="6">
    <source>
        <dbReference type="ARBA" id="ARBA00023136"/>
    </source>
</evidence>
<gene>
    <name evidence="11" type="ORF">Trichorick_01265</name>
</gene>
<sequence>MLIAKHLPALQVLIPFSSALLAALSSKPNIARALSVLALILNSAISIYGILILQNNISYNFGNWQPPFGIEYRLDHLNQPIIIYINCILLFCLTAGHYFIQESIIKFIPNNRQHLFYAILLFAHAGYIGIISTNDLFNLYVFIEISSLSTYVLMATGGNPRAVIGAFNYLMLGTIGATLILIGIGFILSQTGSLNILDIHQRLTGLYDSKIVIAAISFVLIGVLLKIAFFPMHFWMVRAYSSTPASILAYLGSISTIVGSYICIRFIYFVIEDQQQLQTIANFITPLALVTIILVSWFATISVNIKKIVIYGAAAGVGYAMLLLTIASDQISPILYQLLFIDGLNKAGLFLIIAYTEINSNIKKTPLLYTAIIGIIFCSSGLPISPMFIIKLKMLDLLINYGKWLEFFIVIIGSTLSLLYHYRIASLLFFSNVRSHNNIEEHKANLYAFYLIIILQLIILPLL</sequence>
<feature type="transmembrane region" description="Helical" evidence="9">
    <location>
        <begin position="36"/>
        <end position="57"/>
    </location>
</feature>
<feature type="transmembrane region" description="Helical" evidence="9">
    <location>
        <begin position="367"/>
        <end position="392"/>
    </location>
</feature>
<evidence type="ECO:0000256" key="1">
    <source>
        <dbReference type="ARBA" id="ARBA00004651"/>
    </source>
</evidence>